<dbReference type="SMART" id="SM00342">
    <property type="entry name" value="HTH_ARAC"/>
    <property type="match status" value="1"/>
</dbReference>
<reference evidence="5 6" key="1">
    <citation type="journal article" date="2000" name="DNA Res.">
        <title>Complete genome structure of the nitrogen-fixing symbiotic bacterium Mesorhizobium loti.</title>
        <authorList>
            <person name="Kaneko T."/>
            <person name="Nakamura Y."/>
            <person name="Sato S."/>
            <person name="Asamizu E."/>
            <person name="Kato T."/>
            <person name="Sasamoto S."/>
            <person name="Watanabe A."/>
            <person name="Idesawa K."/>
            <person name="Ishikawa A."/>
            <person name="Kawashima K."/>
            <person name="Kimura T."/>
            <person name="Kishida Y."/>
            <person name="Kiyokawa C."/>
            <person name="Kohara M."/>
            <person name="Matsumoto M."/>
            <person name="Matsuno A."/>
            <person name="Mochizuki Y."/>
            <person name="Nakayama S."/>
            <person name="Nakazaki N."/>
            <person name="Shimpo S."/>
            <person name="Sugimoto M."/>
            <person name="Takeuchi C."/>
            <person name="Yamada M."/>
            <person name="Tabata S."/>
        </authorList>
    </citation>
    <scope>NUCLEOTIDE SEQUENCE [LARGE SCALE GENOMIC DNA]</scope>
    <source>
        <strain evidence="6">LMG 29417 / CECT 9101 / MAFF 303099</strain>
    </source>
</reference>
<keyword evidence="3" id="KW-0804">Transcription</keyword>
<dbReference type="InterPro" id="IPR018062">
    <property type="entry name" value="HTH_AraC-typ_CS"/>
</dbReference>
<dbReference type="AlphaFoldDB" id="Q98MP6"/>
<dbReference type="eggNOG" id="COG2207">
    <property type="taxonomic scope" value="Bacteria"/>
</dbReference>
<dbReference type="GO" id="GO:0043565">
    <property type="term" value="F:sequence-specific DNA binding"/>
    <property type="evidence" value="ECO:0007669"/>
    <property type="project" value="InterPro"/>
</dbReference>
<gene>
    <name evidence="5" type="ordered locus">mll0489</name>
</gene>
<dbReference type="Proteomes" id="UP000000552">
    <property type="component" value="Chromosome"/>
</dbReference>
<dbReference type="InterPro" id="IPR009057">
    <property type="entry name" value="Homeodomain-like_sf"/>
</dbReference>
<dbReference type="PANTHER" id="PTHR46796:SF14">
    <property type="entry name" value="TRANSCRIPTIONAL REGULATORY PROTEIN"/>
    <property type="match status" value="1"/>
</dbReference>
<dbReference type="PROSITE" id="PS01124">
    <property type="entry name" value="HTH_ARAC_FAMILY_2"/>
    <property type="match status" value="1"/>
</dbReference>
<dbReference type="Gene3D" id="1.10.10.60">
    <property type="entry name" value="Homeodomain-like"/>
    <property type="match status" value="2"/>
</dbReference>
<proteinExistence type="predicted"/>
<accession>Q98MP6</accession>
<dbReference type="GO" id="GO:0003700">
    <property type="term" value="F:DNA-binding transcription factor activity"/>
    <property type="evidence" value="ECO:0007669"/>
    <property type="project" value="InterPro"/>
</dbReference>
<dbReference type="RefSeq" id="WP_010909423.1">
    <property type="nucleotide sequence ID" value="NC_002678.2"/>
</dbReference>
<dbReference type="InterPro" id="IPR050204">
    <property type="entry name" value="AraC_XylS_family_regulators"/>
</dbReference>
<dbReference type="KEGG" id="mlo:mll0489"/>
<evidence type="ECO:0000256" key="2">
    <source>
        <dbReference type="ARBA" id="ARBA00023125"/>
    </source>
</evidence>
<dbReference type="SUPFAM" id="SSF46689">
    <property type="entry name" value="Homeodomain-like"/>
    <property type="match status" value="2"/>
</dbReference>
<dbReference type="PROSITE" id="PS00041">
    <property type="entry name" value="HTH_ARAC_FAMILY_1"/>
    <property type="match status" value="1"/>
</dbReference>
<organism evidence="5 6">
    <name type="scientific">Mesorhizobium japonicum (strain LMG 29417 / CECT 9101 / MAFF 303099)</name>
    <name type="common">Mesorhizobium loti (strain MAFF 303099)</name>
    <dbReference type="NCBI Taxonomy" id="266835"/>
    <lineage>
        <taxon>Bacteria</taxon>
        <taxon>Pseudomonadati</taxon>
        <taxon>Pseudomonadota</taxon>
        <taxon>Alphaproteobacteria</taxon>
        <taxon>Hyphomicrobiales</taxon>
        <taxon>Phyllobacteriaceae</taxon>
        <taxon>Mesorhizobium</taxon>
    </lineage>
</organism>
<keyword evidence="2" id="KW-0238">DNA-binding</keyword>
<dbReference type="InterPro" id="IPR018060">
    <property type="entry name" value="HTH_AraC"/>
</dbReference>
<evidence type="ECO:0000313" key="6">
    <source>
        <dbReference type="Proteomes" id="UP000000552"/>
    </source>
</evidence>
<dbReference type="PRINTS" id="PR00032">
    <property type="entry name" value="HTHARAC"/>
</dbReference>
<evidence type="ECO:0000256" key="3">
    <source>
        <dbReference type="ARBA" id="ARBA00023163"/>
    </source>
</evidence>
<feature type="domain" description="HTH araC/xylS-type" evidence="4">
    <location>
        <begin position="212"/>
        <end position="310"/>
    </location>
</feature>
<dbReference type="InterPro" id="IPR020449">
    <property type="entry name" value="Tscrpt_reg_AraC-type_HTH"/>
</dbReference>
<name>Q98MP6_RHILO</name>
<dbReference type="PANTHER" id="PTHR46796">
    <property type="entry name" value="HTH-TYPE TRANSCRIPTIONAL ACTIVATOR RHAS-RELATED"/>
    <property type="match status" value="1"/>
</dbReference>
<dbReference type="Pfam" id="PF12833">
    <property type="entry name" value="HTH_18"/>
    <property type="match status" value="1"/>
</dbReference>
<evidence type="ECO:0000259" key="4">
    <source>
        <dbReference type="PROSITE" id="PS01124"/>
    </source>
</evidence>
<keyword evidence="1" id="KW-0805">Transcription regulation</keyword>
<evidence type="ECO:0000256" key="1">
    <source>
        <dbReference type="ARBA" id="ARBA00023015"/>
    </source>
</evidence>
<sequence>MKGSTDLESRLPSAGAYGDRFASYFKLAKASVFKTGSLRTGEIAYTETSGYCHKPEPSVPVPPEDAFLVQTQLQDYPNHISWEDGRPGIVGTLRAGHTILRDLQRKPNAIIMGPHHTVHFYIPRATFNTVAEDLEARSISELAYVPAQPIDDDVIRGLIGTVRAAIKAPEETNRLFLDHLMMAAAVHLAQTYGGLKPRSLQHRGGLAPWQARLAIELLEGDLTGQLPLKDVAAACKLSVSYFSKAFCKTTGLAPHQWLLYRRVERAKSAMINEKTTLAEVALSCGFSDQSHFTRVFVRLVGTSPATWRRARNL</sequence>
<evidence type="ECO:0000313" key="5">
    <source>
        <dbReference type="EMBL" id="BAB48067.1"/>
    </source>
</evidence>
<dbReference type="HOGENOM" id="CLU_000445_88_4_5"/>
<protein>
    <submittedName>
        <fullName evidence="5">Probable transcriptional regulator</fullName>
    </submittedName>
</protein>
<dbReference type="EMBL" id="BA000012">
    <property type="protein sequence ID" value="BAB48067.1"/>
    <property type="molecule type" value="Genomic_DNA"/>
</dbReference>